<accession>A0A069ANT3</accession>
<sequence>MLLTNYVQDMKHCHDEEMFS</sequence>
<reference evidence="1" key="1">
    <citation type="submission" date="2014-07" db="EMBL/GenBank/DDBJ databases">
        <authorList>
            <person name="Monot Marc"/>
        </authorList>
    </citation>
    <scope>NUCLEOTIDE SEQUENCE</scope>
    <source>
        <strain evidence="1">7032989</strain>
    </source>
</reference>
<protein>
    <submittedName>
        <fullName evidence="1">Uncharacterized protein</fullName>
    </submittedName>
</protein>
<name>A0A069ANT3_CLODI</name>
<gene>
    <name evidence="1" type="ORF">BN1095_340217</name>
</gene>
<proteinExistence type="predicted"/>
<dbReference type="EMBL" id="LK933005">
    <property type="protein sequence ID" value="CDT21377.1"/>
    <property type="molecule type" value="Genomic_DNA"/>
</dbReference>
<evidence type="ECO:0000313" key="1">
    <source>
        <dbReference type="EMBL" id="CDT21377.1"/>
    </source>
</evidence>
<organism evidence="1">
    <name type="scientific">Clostridioides difficile</name>
    <name type="common">Peptoclostridium difficile</name>
    <dbReference type="NCBI Taxonomy" id="1496"/>
    <lineage>
        <taxon>Bacteria</taxon>
        <taxon>Bacillati</taxon>
        <taxon>Bacillota</taxon>
        <taxon>Clostridia</taxon>
        <taxon>Peptostreptococcales</taxon>
        <taxon>Peptostreptococcaceae</taxon>
        <taxon>Clostridioides</taxon>
    </lineage>
</organism>
<dbReference type="AlphaFoldDB" id="A0A069ANT3"/>